<dbReference type="EMBL" id="WIXE01015689">
    <property type="protein sequence ID" value="KAK5973269.1"/>
    <property type="molecule type" value="Genomic_DNA"/>
</dbReference>
<gene>
    <name evidence="3" type="ORF">GCK32_016249</name>
</gene>
<accession>A0AAN8FBW1</accession>
<feature type="chain" id="PRO_5042986297" description="CX domain-containing protein" evidence="2">
    <location>
        <begin position="23"/>
        <end position="176"/>
    </location>
</feature>
<keyword evidence="1" id="KW-0472">Membrane</keyword>
<reference evidence="3 4" key="1">
    <citation type="submission" date="2019-10" db="EMBL/GenBank/DDBJ databases">
        <title>Assembly and Annotation for the nematode Trichostrongylus colubriformis.</title>
        <authorList>
            <person name="Martin J."/>
        </authorList>
    </citation>
    <scope>NUCLEOTIDE SEQUENCE [LARGE SCALE GENOMIC DNA]</scope>
    <source>
        <strain evidence="3">G859</strain>
        <tissue evidence="3">Whole worm</tissue>
    </source>
</reference>
<evidence type="ECO:0000256" key="2">
    <source>
        <dbReference type="SAM" id="SignalP"/>
    </source>
</evidence>
<evidence type="ECO:0000313" key="3">
    <source>
        <dbReference type="EMBL" id="KAK5973269.1"/>
    </source>
</evidence>
<keyword evidence="2" id="KW-0732">Signal</keyword>
<feature type="transmembrane region" description="Helical" evidence="1">
    <location>
        <begin position="130"/>
        <end position="154"/>
    </location>
</feature>
<keyword evidence="1" id="KW-0812">Transmembrane</keyword>
<proteinExistence type="predicted"/>
<protein>
    <recommendedName>
        <fullName evidence="5">CX domain-containing protein</fullName>
    </recommendedName>
</protein>
<name>A0AAN8FBW1_TRICO</name>
<keyword evidence="4" id="KW-1185">Reference proteome</keyword>
<feature type="signal peptide" evidence="2">
    <location>
        <begin position="1"/>
        <end position="22"/>
    </location>
</feature>
<evidence type="ECO:0000313" key="4">
    <source>
        <dbReference type="Proteomes" id="UP001331761"/>
    </source>
</evidence>
<sequence>MGNHSSVCIFTIIIISLRPVLTSNEYSDLQSQGYYITYNNRTYYFDENPAITQNEQLCSMSRSLFFSKIPSELRTTASYFDEDSYDKLLRYPNGTYAVTIIWICSLITEYCCDNTCCIKKGIFGSIVGEIIILCLIVLSCICCLALIFIMLRIFKGRELRKEKSVSMDGSLSDEAS</sequence>
<comment type="caution">
    <text evidence="3">The sequence shown here is derived from an EMBL/GenBank/DDBJ whole genome shotgun (WGS) entry which is preliminary data.</text>
</comment>
<dbReference type="Proteomes" id="UP001331761">
    <property type="component" value="Unassembled WGS sequence"/>
</dbReference>
<keyword evidence="1" id="KW-1133">Transmembrane helix</keyword>
<evidence type="ECO:0000256" key="1">
    <source>
        <dbReference type="SAM" id="Phobius"/>
    </source>
</evidence>
<evidence type="ECO:0008006" key="5">
    <source>
        <dbReference type="Google" id="ProtNLM"/>
    </source>
</evidence>
<organism evidence="3 4">
    <name type="scientific">Trichostrongylus colubriformis</name>
    <name type="common">Black scour worm</name>
    <dbReference type="NCBI Taxonomy" id="6319"/>
    <lineage>
        <taxon>Eukaryota</taxon>
        <taxon>Metazoa</taxon>
        <taxon>Ecdysozoa</taxon>
        <taxon>Nematoda</taxon>
        <taxon>Chromadorea</taxon>
        <taxon>Rhabditida</taxon>
        <taxon>Rhabditina</taxon>
        <taxon>Rhabditomorpha</taxon>
        <taxon>Strongyloidea</taxon>
        <taxon>Trichostrongylidae</taxon>
        <taxon>Trichostrongylus</taxon>
    </lineage>
</organism>
<dbReference type="AlphaFoldDB" id="A0AAN8FBW1"/>